<organism evidence="1 2">
    <name type="scientific">Ponticoccus alexandrii</name>
    <dbReference type="NCBI Taxonomy" id="1943633"/>
    <lineage>
        <taxon>Bacteria</taxon>
        <taxon>Pseudomonadati</taxon>
        <taxon>Pseudomonadota</taxon>
        <taxon>Alphaproteobacteria</taxon>
        <taxon>Rhodobacterales</taxon>
        <taxon>Roseobacteraceae</taxon>
        <taxon>Ponticoccus</taxon>
    </lineage>
</organism>
<dbReference type="RefSeq" id="WP_156145545.1">
    <property type="nucleotide sequence ID" value="NZ_CP047166.1"/>
</dbReference>
<gene>
    <name evidence="1" type="ORF">GQA70_09100</name>
</gene>
<proteinExistence type="predicted"/>
<accession>A0ABX7F857</accession>
<evidence type="ECO:0000313" key="1">
    <source>
        <dbReference type="EMBL" id="QRF66452.1"/>
    </source>
</evidence>
<evidence type="ECO:0000313" key="2">
    <source>
        <dbReference type="Proteomes" id="UP000596387"/>
    </source>
</evidence>
<dbReference type="EMBL" id="CP047166">
    <property type="protein sequence ID" value="QRF66452.1"/>
    <property type="molecule type" value="Genomic_DNA"/>
</dbReference>
<protein>
    <submittedName>
        <fullName evidence="1">Uncharacterized protein</fullName>
    </submittedName>
</protein>
<name>A0ABX7F857_9RHOB</name>
<sequence>MARLIANHDDDYLIRSGAEPLVLGAKNWTQMIQRLLAGTDDGLKTGSTRANWYSIRRTFADWQDERVRDAVISAVMGPFDISKRTKPNFAKQATP</sequence>
<reference evidence="1 2" key="1">
    <citation type="submission" date="2019-12" db="EMBL/GenBank/DDBJ databases">
        <title>Complete Genome Sequence of a Quorum-Sensing Bacterium,Rhodobacteraceae bacterium C31, Isolated from a marine microalgae symbiotic bacteria.</title>
        <authorList>
            <person name="Zhang Y."/>
        </authorList>
    </citation>
    <scope>NUCLEOTIDE SEQUENCE [LARGE SCALE GENOMIC DNA]</scope>
    <source>
        <strain evidence="1 2">C31</strain>
    </source>
</reference>
<keyword evidence="2" id="KW-1185">Reference proteome</keyword>
<dbReference type="Proteomes" id="UP000596387">
    <property type="component" value="Chromosome"/>
</dbReference>